<protein>
    <submittedName>
        <fullName evidence="2">Uncharacterized protein</fullName>
    </submittedName>
</protein>
<organism evidence="2 3">
    <name type="scientific">Trametes pubescens</name>
    <name type="common">White-rot fungus</name>
    <dbReference type="NCBI Taxonomy" id="154538"/>
    <lineage>
        <taxon>Eukaryota</taxon>
        <taxon>Fungi</taxon>
        <taxon>Dikarya</taxon>
        <taxon>Basidiomycota</taxon>
        <taxon>Agaricomycotina</taxon>
        <taxon>Agaricomycetes</taxon>
        <taxon>Polyporales</taxon>
        <taxon>Polyporaceae</taxon>
        <taxon>Trametes</taxon>
    </lineage>
</organism>
<gene>
    <name evidence="2" type="ORF">TRAPUB_2524</name>
</gene>
<evidence type="ECO:0000313" key="2">
    <source>
        <dbReference type="EMBL" id="OJT06634.1"/>
    </source>
</evidence>
<evidence type="ECO:0000313" key="3">
    <source>
        <dbReference type="Proteomes" id="UP000184267"/>
    </source>
</evidence>
<comment type="caution">
    <text evidence="2">The sequence shown here is derived from an EMBL/GenBank/DDBJ whole genome shotgun (WGS) entry which is preliminary data.</text>
</comment>
<name>A0A1M2VGA4_TRAPU</name>
<dbReference type="EMBL" id="MNAD01001288">
    <property type="protein sequence ID" value="OJT06634.1"/>
    <property type="molecule type" value="Genomic_DNA"/>
</dbReference>
<keyword evidence="3" id="KW-1185">Reference proteome</keyword>
<accession>A0A1M2VGA4</accession>
<proteinExistence type="predicted"/>
<feature type="region of interest" description="Disordered" evidence="1">
    <location>
        <begin position="24"/>
        <end position="57"/>
    </location>
</feature>
<feature type="compositionally biased region" description="Basic and acidic residues" evidence="1">
    <location>
        <begin position="24"/>
        <end position="42"/>
    </location>
</feature>
<dbReference type="Proteomes" id="UP000184267">
    <property type="component" value="Unassembled WGS sequence"/>
</dbReference>
<reference evidence="2 3" key="1">
    <citation type="submission" date="2016-10" db="EMBL/GenBank/DDBJ databases">
        <title>Genome sequence of the basidiomycete white-rot fungus Trametes pubescens.</title>
        <authorList>
            <person name="Makela M.R."/>
            <person name="Granchi Z."/>
            <person name="Peng M."/>
            <person name="De Vries R.P."/>
            <person name="Grigoriev I."/>
            <person name="Riley R."/>
            <person name="Hilden K."/>
        </authorList>
    </citation>
    <scope>NUCLEOTIDE SEQUENCE [LARGE SCALE GENOMIC DNA]</scope>
    <source>
        <strain evidence="2 3">FBCC735</strain>
    </source>
</reference>
<dbReference type="AlphaFoldDB" id="A0A1M2VGA4"/>
<evidence type="ECO:0000256" key="1">
    <source>
        <dbReference type="SAM" id="MobiDB-lite"/>
    </source>
</evidence>
<sequence>MFQCGPAYAGMARSLVAQRPRIRCARDSKLDTPDTALERADGPHGPPDAAKHSAEVE</sequence>